<name>A0ABS0CSN1_9NOCA</name>
<keyword evidence="4 8" id="KW-0812">Transmembrane</keyword>
<keyword evidence="11" id="KW-1185">Reference proteome</keyword>
<keyword evidence="2" id="KW-1003">Cell membrane</keyword>
<keyword evidence="6 8" id="KW-0472">Membrane</keyword>
<accession>A0ABS0CSN1</accession>
<evidence type="ECO:0000256" key="1">
    <source>
        <dbReference type="ARBA" id="ARBA00004651"/>
    </source>
</evidence>
<gene>
    <name evidence="10" type="ORF">IU459_14800</name>
</gene>
<dbReference type="Pfam" id="PF20154">
    <property type="entry name" value="LNT_N"/>
    <property type="match status" value="1"/>
</dbReference>
<evidence type="ECO:0000313" key="10">
    <source>
        <dbReference type="EMBL" id="MBF6298802.1"/>
    </source>
</evidence>
<dbReference type="PANTHER" id="PTHR38686">
    <property type="entry name" value="APOLIPOPROTEIN N-ACYLTRANSFERASE"/>
    <property type="match status" value="1"/>
</dbReference>
<feature type="transmembrane region" description="Helical" evidence="8">
    <location>
        <begin position="189"/>
        <end position="208"/>
    </location>
</feature>
<keyword evidence="7" id="KW-0012">Acyltransferase</keyword>
<evidence type="ECO:0000256" key="5">
    <source>
        <dbReference type="ARBA" id="ARBA00022989"/>
    </source>
</evidence>
<evidence type="ECO:0000256" key="7">
    <source>
        <dbReference type="ARBA" id="ARBA00023315"/>
    </source>
</evidence>
<dbReference type="EMBL" id="JADLQX010000010">
    <property type="protein sequence ID" value="MBF6298802.1"/>
    <property type="molecule type" value="Genomic_DNA"/>
</dbReference>
<dbReference type="Gene3D" id="3.60.110.10">
    <property type="entry name" value="Carbon-nitrogen hydrolase"/>
    <property type="match status" value="1"/>
</dbReference>
<proteinExistence type="predicted"/>
<protein>
    <submittedName>
        <fullName evidence="10">Nitrilase</fullName>
    </submittedName>
</protein>
<evidence type="ECO:0000256" key="4">
    <source>
        <dbReference type="ARBA" id="ARBA00022692"/>
    </source>
</evidence>
<evidence type="ECO:0000313" key="11">
    <source>
        <dbReference type="Proteomes" id="UP000702209"/>
    </source>
</evidence>
<comment type="caution">
    <text evidence="10">The sequence shown here is derived from an EMBL/GenBank/DDBJ whole genome shotgun (WGS) entry which is preliminary data.</text>
</comment>
<dbReference type="InterPro" id="IPR036526">
    <property type="entry name" value="C-N_Hydrolase_sf"/>
</dbReference>
<sequence>MFRSVAAVRYLILLGGCVLSLFAIHARWDVALAAWLCHVLLLRFSRQSRWWVAGLWMWLVMTLDLAVWMWHAELGNPAFILIGGALSLVFSVPYLIDRLVAARLGNWALVSTLAFPLAKVAVEFVVSTMTPVGGIYGVLGTTQHGNLPLAQLASVTGVYGVSFMVAWFASVTVTCWQHRSRPRWLRTTVVTYLSVLAVVLTAGGARIVSSTSTDTTVRMAGVAPSPSAWAHTVGALAPYQSVEELNRADPAVLREAFAHVVDDLLARSAREAGAGAKLVAWPESAVVTMARDESALLAGFRQFAERHHIYLSAGMTVYTTTAPYVRNQTVLVAPSGAPVWAYQKAHPIPVLEPYAAGDGVVPTADTPFGRLATAICFDMNFPALVRHAGQQRADVMLAPSNDWRGIKDMHAQNARFRAIENGYTLVRPTTEGISEVVDHLGRVVAASDYFTSGDDPTMVAQVPTRGTQTVYGAVGDLFGWLCLTALAGLVVVAIRTRRTERDCPAPADADDV</sequence>
<keyword evidence="5 8" id="KW-1133">Transmembrane helix</keyword>
<dbReference type="SUPFAM" id="SSF56317">
    <property type="entry name" value="Carbon-nitrogen hydrolase"/>
    <property type="match status" value="1"/>
</dbReference>
<keyword evidence="3" id="KW-0808">Transferase</keyword>
<feature type="transmembrane region" description="Helical" evidence="8">
    <location>
        <begin position="157"/>
        <end position="177"/>
    </location>
</feature>
<feature type="transmembrane region" description="Helical" evidence="8">
    <location>
        <begin position="477"/>
        <end position="494"/>
    </location>
</feature>
<feature type="transmembrane region" description="Helical" evidence="8">
    <location>
        <begin position="49"/>
        <end position="70"/>
    </location>
</feature>
<feature type="domain" description="CN hydrolase" evidence="9">
    <location>
        <begin position="243"/>
        <end position="464"/>
    </location>
</feature>
<dbReference type="InterPro" id="IPR003010">
    <property type="entry name" value="C-N_Hydrolase"/>
</dbReference>
<evidence type="ECO:0000256" key="2">
    <source>
        <dbReference type="ARBA" id="ARBA00022475"/>
    </source>
</evidence>
<evidence type="ECO:0000256" key="6">
    <source>
        <dbReference type="ARBA" id="ARBA00023136"/>
    </source>
</evidence>
<dbReference type="Proteomes" id="UP000702209">
    <property type="component" value="Unassembled WGS sequence"/>
</dbReference>
<evidence type="ECO:0000259" key="9">
    <source>
        <dbReference type="PROSITE" id="PS50263"/>
    </source>
</evidence>
<evidence type="ECO:0000256" key="8">
    <source>
        <dbReference type="SAM" id="Phobius"/>
    </source>
</evidence>
<reference evidence="10 11" key="1">
    <citation type="submission" date="2020-10" db="EMBL/GenBank/DDBJ databases">
        <title>Identification of Nocardia species via Next-generation sequencing and recognition of intraspecies genetic diversity.</title>
        <authorList>
            <person name="Li P."/>
            <person name="Li P."/>
            <person name="Lu B."/>
        </authorList>
    </citation>
    <scope>NUCLEOTIDE SEQUENCE [LARGE SCALE GENOMIC DNA]</scope>
    <source>
        <strain evidence="10 11">BJ06-0157</strain>
    </source>
</reference>
<evidence type="ECO:0000256" key="3">
    <source>
        <dbReference type="ARBA" id="ARBA00022679"/>
    </source>
</evidence>
<dbReference type="PROSITE" id="PS50263">
    <property type="entry name" value="CN_HYDROLASE"/>
    <property type="match status" value="1"/>
</dbReference>
<comment type="subcellular location">
    <subcellularLocation>
        <location evidence="1">Cell membrane</location>
        <topology evidence="1">Multi-pass membrane protein</topology>
    </subcellularLocation>
</comment>
<feature type="transmembrane region" description="Helical" evidence="8">
    <location>
        <begin position="77"/>
        <end position="96"/>
    </location>
</feature>
<dbReference type="Pfam" id="PF00795">
    <property type="entry name" value="CN_hydrolase"/>
    <property type="match status" value="1"/>
</dbReference>
<dbReference type="PANTHER" id="PTHR38686:SF1">
    <property type="entry name" value="APOLIPOPROTEIN N-ACYLTRANSFERASE"/>
    <property type="match status" value="1"/>
</dbReference>
<dbReference type="InterPro" id="IPR004563">
    <property type="entry name" value="Apolipo_AcylTrfase"/>
</dbReference>
<dbReference type="InterPro" id="IPR045378">
    <property type="entry name" value="LNT_N"/>
</dbReference>
<organism evidence="10 11">
    <name type="scientific">Nocardia amamiensis</name>
    <dbReference type="NCBI Taxonomy" id="404578"/>
    <lineage>
        <taxon>Bacteria</taxon>
        <taxon>Bacillati</taxon>
        <taxon>Actinomycetota</taxon>
        <taxon>Actinomycetes</taxon>
        <taxon>Mycobacteriales</taxon>
        <taxon>Nocardiaceae</taxon>
        <taxon>Nocardia</taxon>
    </lineage>
</organism>